<reference evidence="1 2" key="1">
    <citation type="journal article" date="2018" name="Proc. R. Soc. B">
        <title>A non-coding region near Follistatin controls head colour polymorphism in the Gouldian finch.</title>
        <authorList>
            <person name="Toomey M.B."/>
            <person name="Marques C.I."/>
            <person name="Andrade P."/>
            <person name="Araujo P.M."/>
            <person name="Sabatino S."/>
            <person name="Gazda M.A."/>
            <person name="Afonso S."/>
            <person name="Lopes R.J."/>
            <person name="Corbo J.C."/>
            <person name="Carneiro M."/>
        </authorList>
    </citation>
    <scope>NUCLEOTIDE SEQUENCE [LARGE SCALE GENOMIC DNA]</scope>
    <source>
        <strain evidence="1">Red01</strain>
        <tissue evidence="1">Muscle</tissue>
    </source>
</reference>
<sequence>MTHQLPGRSAFPGGCDPPTWITSASLGTEFGEAEGRARLGRASPRCPGRESPMLCPTGAQLMPPVRALHWSRLLLPGPRGATTTKCRCFCGVSTCPGTGAVLVVLRAPPAAVKGLSGRCVLGDGKDGAPLPNRTDLVRFVTGSSAAGTATGAHVPPESES</sequence>
<name>A0A3L8RSD4_CHLGU</name>
<evidence type="ECO:0000313" key="2">
    <source>
        <dbReference type="Proteomes" id="UP000276834"/>
    </source>
</evidence>
<dbReference type="Proteomes" id="UP000276834">
    <property type="component" value="Unassembled WGS sequence"/>
</dbReference>
<evidence type="ECO:0000313" key="1">
    <source>
        <dbReference type="EMBL" id="RLV83462.1"/>
    </source>
</evidence>
<accession>A0A3L8RSD4</accession>
<gene>
    <name evidence="1" type="ORF">DV515_00016447</name>
</gene>
<dbReference type="EMBL" id="QUSF01000314">
    <property type="protein sequence ID" value="RLV83462.1"/>
    <property type="molecule type" value="Genomic_DNA"/>
</dbReference>
<dbReference type="AlphaFoldDB" id="A0A3L8RSD4"/>
<keyword evidence="2" id="KW-1185">Reference proteome</keyword>
<proteinExistence type="predicted"/>
<organism evidence="1 2">
    <name type="scientific">Chloebia gouldiae</name>
    <name type="common">Gouldian finch</name>
    <name type="synonym">Erythrura gouldiae</name>
    <dbReference type="NCBI Taxonomy" id="44316"/>
    <lineage>
        <taxon>Eukaryota</taxon>
        <taxon>Metazoa</taxon>
        <taxon>Chordata</taxon>
        <taxon>Craniata</taxon>
        <taxon>Vertebrata</taxon>
        <taxon>Euteleostomi</taxon>
        <taxon>Archelosauria</taxon>
        <taxon>Archosauria</taxon>
        <taxon>Dinosauria</taxon>
        <taxon>Saurischia</taxon>
        <taxon>Theropoda</taxon>
        <taxon>Coelurosauria</taxon>
        <taxon>Aves</taxon>
        <taxon>Neognathae</taxon>
        <taxon>Neoaves</taxon>
        <taxon>Telluraves</taxon>
        <taxon>Australaves</taxon>
        <taxon>Passeriformes</taxon>
        <taxon>Passeroidea</taxon>
        <taxon>Passeridae</taxon>
        <taxon>Chloebia</taxon>
    </lineage>
</organism>
<protein>
    <submittedName>
        <fullName evidence="1">Uncharacterized protein</fullName>
    </submittedName>
</protein>
<comment type="caution">
    <text evidence="1">The sequence shown here is derived from an EMBL/GenBank/DDBJ whole genome shotgun (WGS) entry which is preliminary data.</text>
</comment>